<dbReference type="InterPro" id="IPR036388">
    <property type="entry name" value="WH-like_DNA-bd_sf"/>
</dbReference>
<gene>
    <name evidence="6" type="ORF">FHS23_002791</name>
</gene>
<dbReference type="PANTHER" id="PTHR33154:SF33">
    <property type="entry name" value="TRANSCRIPTIONAL REPRESSOR SDPR"/>
    <property type="match status" value="1"/>
</dbReference>
<dbReference type="RefSeq" id="WP_183654518.1">
    <property type="nucleotide sequence ID" value="NZ_JACHWU010000003.1"/>
</dbReference>
<evidence type="ECO:0000256" key="1">
    <source>
        <dbReference type="ARBA" id="ARBA00023015"/>
    </source>
</evidence>
<evidence type="ECO:0000313" key="7">
    <source>
        <dbReference type="Proteomes" id="UP000550714"/>
    </source>
</evidence>
<reference evidence="6 7" key="1">
    <citation type="submission" date="2020-08" db="EMBL/GenBank/DDBJ databases">
        <title>Genomic Encyclopedia of Type Strains, Phase III (KMG-III): the genomes of soil and plant-associated and newly described type strains.</title>
        <authorList>
            <person name="Whitman W."/>
        </authorList>
    </citation>
    <scope>NUCLEOTIDE SEQUENCE [LARGE SCALE GENOMIC DNA]</scope>
    <source>
        <strain evidence="6 7">CECT 8577</strain>
    </source>
</reference>
<dbReference type="AlphaFoldDB" id="A0A839S310"/>
<comment type="caution">
    <text evidence="6">The sequence shown here is derived from an EMBL/GenBank/DDBJ whole genome shotgun (WGS) entry which is preliminary data.</text>
</comment>
<evidence type="ECO:0000313" key="6">
    <source>
        <dbReference type="EMBL" id="MBB3051762.1"/>
    </source>
</evidence>
<dbReference type="GO" id="GO:0003700">
    <property type="term" value="F:DNA-binding transcription factor activity"/>
    <property type="evidence" value="ECO:0007669"/>
    <property type="project" value="InterPro"/>
</dbReference>
<dbReference type="InterPro" id="IPR011991">
    <property type="entry name" value="ArsR-like_HTH"/>
</dbReference>
<dbReference type="Pfam" id="PF01022">
    <property type="entry name" value="HTH_5"/>
    <property type="match status" value="1"/>
</dbReference>
<keyword evidence="3" id="KW-0804">Transcription</keyword>
<dbReference type="InterPro" id="IPR036390">
    <property type="entry name" value="WH_DNA-bd_sf"/>
</dbReference>
<sequence>METYGMDAWDAIGDPTRRAIMACLAGKELAVGELADELPVSRPAVSQHLKVLKNADLVAERTVGTRRIYRLNPAGVAALRDQLETFWSRALTGYQDVAEDRAGQTTNSRADRLEEEE</sequence>
<evidence type="ECO:0000256" key="4">
    <source>
        <dbReference type="SAM" id="MobiDB-lite"/>
    </source>
</evidence>
<organism evidence="6 7">
    <name type="scientific">Prauserella isguenensis</name>
    <dbReference type="NCBI Taxonomy" id="1470180"/>
    <lineage>
        <taxon>Bacteria</taxon>
        <taxon>Bacillati</taxon>
        <taxon>Actinomycetota</taxon>
        <taxon>Actinomycetes</taxon>
        <taxon>Pseudonocardiales</taxon>
        <taxon>Pseudonocardiaceae</taxon>
        <taxon>Prauserella</taxon>
    </lineage>
</organism>
<dbReference type="PANTHER" id="PTHR33154">
    <property type="entry name" value="TRANSCRIPTIONAL REGULATOR, ARSR FAMILY"/>
    <property type="match status" value="1"/>
</dbReference>
<dbReference type="SUPFAM" id="SSF46785">
    <property type="entry name" value="Winged helix' DNA-binding domain"/>
    <property type="match status" value="1"/>
</dbReference>
<dbReference type="InterPro" id="IPR051081">
    <property type="entry name" value="HTH_MetalResp_TranReg"/>
</dbReference>
<dbReference type="PRINTS" id="PR00778">
    <property type="entry name" value="HTHARSR"/>
</dbReference>
<feature type="domain" description="HTH arsR-type" evidence="5">
    <location>
        <begin position="1"/>
        <end position="91"/>
    </location>
</feature>
<dbReference type="CDD" id="cd00090">
    <property type="entry name" value="HTH_ARSR"/>
    <property type="match status" value="1"/>
</dbReference>
<dbReference type="Gene3D" id="1.10.10.10">
    <property type="entry name" value="Winged helix-like DNA-binding domain superfamily/Winged helix DNA-binding domain"/>
    <property type="match status" value="1"/>
</dbReference>
<dbReference type="NCBIfam" id="NF033788">
    <property type="entry name" value="HTH_metalloreg"/>
    <property type="match status" value="1"/>
</dbReference>
<accession>A0A839S310</accession>
<dbReference type="Proteomes" id="UP000550714">
    <property type="component" value="Unassembled WGS sequence"/>
</dbReference>
<dbReference type="PROSITE" id="PS50987">
    <property type="entry name" value="HTH_ARSR_2"/>
    <property type="match status" value="1"/>
</dbReference>
<keyword evidence="7" id="KW-1185">Reference proteome</keyword>
<proteinExistence type="predicted"/>
<evidence type="ECO:0000256" key="2">
    <source>
        <dbReference type="ARBA" id="ARBA00023125"/>
    </source>
</evidence>
<protein>
    <submittedName>
        <fullName evidence="6">DNA-binding transcriptional ArsR family regulator</fullName>
    </submittedName>
</protein>
<keyword evidence="1" id="KW-0805">Transcription regulation</keyword>
<keyword evidence="2 6" id="KW-0238">DNA-binding</keyword>
<feature type="region of interest" description="Disordered" evidence="4">
    <location>
        <begin position="97"/>
        <end position="117"/>
    </location>
</feature>
<dbReference type="EMBL" id="JACHWU010000003">
    <property type="protein sequence ID" value="MBB3051762.1"/>
    <property type="molecule type" value="Genomic_DNA"/>
</dbReference>
<dbReference type="GO" id="GO:0003677">
    <property type="term" value="F:DNA binding"/>
    <property type="evidence" value="ECO:0007669"/>
    <property type="project" value="UniProtKB-KW"/>
</dbReference>
<evidence type="ECO:0000259" key="5">
    <source>
        <dbReference type="PROSITE" id="PS50987"/>
    </source>
</evidence>
<name>A0A839S310_9PSEU</name>
<evidence type="ECO:0000256" key="3">
    <source>
        <dbReference type="ARBA" id="ARBA00023163"/>
    </source>
</evidence>
<dbReference type="SMART" id="SM00418">
    <property type="entry name" value="HTH_ARSR"/>
    <property type="match status" value="1"/>
</dbReference>
<dbReference type="InterPro" id="IPR001845">
    <property type="entry name" value="HTH_ArsR_DNA-bd_dom"/>
</dbReference>